<dbReference type="GO" id="GO:0008168">
    <property type="term" value="F:methyltransferase activity"/>
    <property type="evidence" value="ECO:0007669"/>
    <property type="project" value="UniProtKB-KW"/>
</dbReference>
<dbReference type="Pfam" id="PF08241">
    <property type="entry name" value="Methyltransf_11"/>
    <property type="match status" value="1"/>
</dbReference>
<dbReference type="CDD" id="cd02440">
    <property type="entry name" value="AdoMet_MTases"/>
    <property type="match status" value="1"/>
</dbReference>
<organism evidence="2 3">
    <name type="scientific">Amycolatopsis ultiminotia</name>
    <dbReference type="NCBI Taxonomy" id="543629"/>
    <lineage>
        <taxon>Bacteria</taxon>
        <taxon>Bacillati</taxon>
        <taxon>Actinomycetota</taxon>
        <taxon>Actinomycetes</taxon>
        <taxon>Pseudonocardiales</taxon>
        <taxon>Pseudonocardiaceae</taxon>
        <taxon>Amycolatopsis</taxon>
    </lineage>
</organism>
<sequence>MGSFPQYEVFADQFLDHARDGFYNAHYDRPACLALLGEVTGQHVLDAACGPGLYAEELTRRGARVTGFDLSPRMVELAEERVPAGTFRVQDLARPLDWLPDGSVDQVLFALALEYVDDRVAALREFRRVLRPDGALVLSRMHPFGDWLRNGGSYFDVRVIEEVWSQGWQVRCWLAPLESTCEELREAGFLIECLREPRPAPESAELDPERYARLRDEPTGFLALRAIPDPRLG</sequence>
<dbReference type="InterPro" id="IPR013216">
    <property type="entry name" value="Methyltransf_11"/>
</dbReference>
<reference evidence="3" key="1">
    <citation type="journal article" date="2019" name="Int. J. Syst. Evol. Microbiol.">
        <title>The Global Catalogue of Microorganisms (GCM) 10K type strain sequencing project: providing services to taxonomists for standard genome sequencing and annotation.</title>
        <authorList>
            <consortium name="The Broad Institute Genomics Platform"/>
            <consortium name="The Broad Institute Genome Sequencing Center for Infectious Disease"/>
            <person name="Wu L."/>
            <person name="Ma J."/>
        </authorList>
    </citation>
    <scope>NUCLEOTIDE SEQUENCE [LARGE SCALE GENOMIC DNA]</scope>
    <source>
        <strain evidence="3">JCM 16898</strain>
    </source>
</reference>
<dbReference type="Gene3D" id="3.40.50.150">
    <property type="entry name" value="Vaccinia Virus protein VP39"/>
    <property type="match status" value="1"/>
</dbReference>
<evidence type="ECO:0000259" key="1">
    <source>
        <dbReference type="Pfam" id="PF08241"/>
    </source>
</evidence>
<protein>
    <submittedName>
        <fullName evidence="2">Class I SAM-dependent methyltransferase</fullName>
    </submittedName>
</protein>
<comment type="caution">
    <text evidence="2">The sequence shown here is derived from an EMBL/GenBank/DDBJ whole genome shotgun (WGS) entry which is preliminary data.</text>
</comment>
<dbReference type="PANTHER" id="PTHR43861">
    <property type="entry name" value="TRANS-ACONITATE 2-METHYLTRANSFERASE-RELATED"/>
    <property type="match status" value="1"/>
</dbReference>
<name>A0ABP6YLU8_9PSEU</name>
<dbReference type="InterPro" id="IPR029063">
    <property type="entry name" value="SAM-dependent_MTases_sf"/>
</dbReference>
<dbReference type="EMBL" id="BAAAZN010000032">
    <property type="protein sequence ID" value="GAA3586220.1"/>
    <property type="molecule type" value="Genomic_DNA"/>
</dbReference>
<keyword evidence="2" id="KW-0489">Methyltransferase</keyword>
<gene>
    <name evidence="2" type="ORF">GCM10022222_83560</name>
</gene>
<accession>A0ABP6YLU8</accession>
<dbReference type="PANTHER" id="PTHR43861:SF1">
    <property type="entry name" value="TRANS-ACONITATE 2-METHYLTRANSFERASE"/>
    <property type="match status" value="1"/>
</dbReference>
<dbReference type="Proteomes" id="UP001500689">
    <property type="component" value="Unassembled WGS sequence"/>
</dbReference>
<keyword evidence="2" id="KW-0808">Transferase</keyword>
<keyword evidence="3" id="KW-1185">Reference proteome</keyword>
<feature type="domain" description="Methyltransferase type 11" evidence="1">
    <location>
        <begin position="45"/>
        <end position="138"/>
    </location>
</feature>
<proteinExistence type="predicted"/>
<dbReference type="SUPFAM" id="SSF53335">
    <property type="entry name" value="S-adenosyl-L-methionine-dependent methyltransferases"/>
    <property type="match status" value="1"/>
</dbReference>
<evidence type="ECO:0000313" key="2">
    <source>
        <dbReference type="EMBL" id="GAA3586220.1"/>
    </source>
</evidence>
<dbReference type="GO" id="GO:0032259">
    <property type="term" value="P:methylation"/>
    <property type="evidence" value="ECO:0007669"/>
    <property type="project" value="UniProtKB-KW"/>
</dbReference>
<evidence type="ECO:0000313" key="3">
    <source>
        <dbReference type="Proteomes" id="UP001500689"/>
    </source>
</evidence>